<dbReference type="AlphaFoldDB" id="A0A3S4AZP2"/>
<comment type="caution">
    <text evidence="3">The sequence shown here is derived from an EMBL/GenBank/DDBJ whole genome shotgun (WGS) entry which is preliminary data.</text>
</comment>
<dbReference type="SMART" id="SM00028">
    <property type="entry name" value="TPR"/>
    <property type="match status" value="6"/>
</dbReference>
<evidence type="ECO:0000259" key="2">
    <source>
        <dbReference type="Pfam" id="PF08242"/>
    </source>
</evidence>
<dbReference type="EMBL" id="UWOC01000137">
    <property type="protein sequence ID" value="VCU08219.1"/>
    <property type="molecule type" value="Genomic_DNA"/>
</dbReference>
<keyword evidence="1" id="KW-0802">TPR repeat</keyword>
<keyword evidence="4" id="KW-1185">Reference proteome</keyword>
<dbReference type="Proteomes" id="UP000289200">
    <property type="component" value="Unassembled WGS sequence"/>
</dbReference>
<organism evidence="3 4">
    <name type="scientific">Rhodoplanes serenus</name>
    <dbReference type="NCBI Taxonomy" id="200615"/>
    <lineage>
        <taxon>Bacteria</taxon>
        <taxon>Pseudomonadati</taxon>
        <taxon>Pseudomonadota</taxon>
        <taxon>Alphaproteobacteria</taxon>
        <taxon>Hyphomicrobiales</taxon>
        <taxon>Nitrobacteraceae</taxon>
        <taxon>Rhodoplanes</taxon>
    </lineage>
</organism>
<dbReference type="InterPro" id="IPR013217">
    <property type="entry name" value="Methyltransf_12"/>
</dbReference>
<reference evidence="4" key="1">
    <citation type="submission" date="2018-10" db="EMBL/GenBank/DDBJ databases">
        <authorList>
            <person name="Peiro R."/>
            <person name="Begona"/>
            <person name="Cbmso G."/>
            <person name="Lopez M."/>
            <person name="Gonzalez S."/>
            <person name="Sacristan E."/>
            <person name="Castillo E."/>
        </authorList>
    </citation>
    <scope>NUCLEOTIDE SEQUENCE [LARGE SCALE GENOMIC DNA]</scope>
</reference>
<name>A0A3S4AZP2_9BRAD</name>
<dbReference type="GO" id="GO:0006493">
    <property type="term" value="P:protein O-linked glycosylation"/>
    <property type="evidence" value="ECO:0007669"/>
    <property type="project" value="TreeGrafter"/>
</dbReference>
<feature type="repeat" description="TPR" evidence="1">
    <location>
        <begin position="49"/>
        <end position="82"/>
    </location>
</feature>
<dbReference type="OrthoDB" id="465636at2"/>
<feature type="repeat" description="TPR" evidence="1">
    <location>
        <begin position="15"/>
        <end position="48"/>
    </location>
</feature>
<dbReference type="PROSITE" id="PS50005">
    <property type="entry name" value="TPR"/>
    <property type="match status" value="4"/>
</dbReference>
<evidence type="ECO:0000256" key="1">
    <source>
        <dbReference type="PROSITE-ProRule" id="PRU00339"/>
    </source>
</evidence>
<dbReference type="Pfam" id="PF13414">
    <property type="entry name" value="TPR_11"/>
    <property type="match status" value="1"/>
</dbReference>
<dbReference type="GO" id="GO:0016757">
    <property type="term" value="F:glycosyltransferase activity"/>
    <property type="evidence" value="ECO:0007669"/>
    <property type="project" value="TreeGrafter"/>
</dbReference>
<dbReference type="InterPro" id="IPR011990">
    <property type="entry name" value="TPR-like_helical_dom_sf"/>
</dbReference>
<accession>A0A3S4AZP2</accession>
<dbReference type="Gene3D" id="1.25.40.10">
    <property type="entry name" value="Tetratricopeptide repeat domain"/>
    <property type="match status" value="2"/>
</dbReference>
<dbReference type="SUPFAM" id="SSF53335">
    <property type="entry name" value="S-adenosyl-L-methionine-dependent methyltransferases"/>
    <property type="match status" value="1"/>
</dbReference>
<protein>
    <submittedName>
        <fullName evidence="3">TPR repeat-containing protein YrrB</fullName>
    </submittedName>
</protein>
<dbReference type="Pfam" id="PF08242">
    <property type="entry name" value="Methyltransf_12"/>
    <property type="match status" value="1"/>
</dbReference>
<gene>
    <name evidence="3" type="primary">yrrB_1</name>
    <name evidence="3" type="ORF">RHODGE_RHODGE_02078</name>
</gene>
<feature type="repeat" description="TPR" evidence="1">
    <location>
        <begin position="83"/>
        <end position="116"/>
    </location>
</feature>
<dbReference type="InterPro" id="IPR029063">
    <property type="entry name" value="SAM-dependent_MTases_sf"/>
</dbReference>
<sequence length="453" mass="46809">MNRRDRRAAAKQGNAEAICADAAALKQQGKLAGAVRRYQEALEIAPRSAIVHNNLANLLTELGRPHEAIAHLRQALAADPSAALVHNNLANALARQGDTAGAIGHYRQALALAPDFAEALLALGTTLATLGAFDEAITHLSRAVALRPFDIQGQVHLGLALVERGDVAGALGCAEIAARLADRPGVPHRLLGLLLARCGAVAPARICFEAALRQDPEDRDGVALLLASLGDGPLPARASDRQIESLYAGQAARWDAGSAGPLGYRGARLTADALARLAPGPERLDVVDLGCGTGLVGTLVRPLARRLDGVDLSDAMLAQARAKGVYDALHRAEMVDFLAARPAAYDAVTAAAVLVHVGDLAPALAAAASALRDGGVLAATLFPDERDPDGFALGPLDGLGQSGCFVHGRGHLVRSAAAAGFSVEFLDDAVHEHQAGRDRVAVVVGLRRGARAG</sequence>
<proteinExistence type="predicted"/>
<evidence type="ECO:0000313" key="4">
    <source>
        <dbReference type="Proteomes" id="UP000289200"/>
    </source>
</evidence>
<evidence type="ECO:0000313" key="3">
    <source>
        <dbReference type="EMBL" id="VCU08219.1"/>
    </source>
</evidence>
<dbReference type="PROSITE" id="PS50293">
    <property type="entry name" value="TPR_REGION"/>
    <property type="match status" value="1"/>
</dbReference>
<dbReference type="Gene3D" id="3.40.50.150">
    <property type="entry name" value="Vaccinia Virus protein VP39"/>
    <property type="match status" value="1"/>
</dbReference>
<dbReference type="PANTHER" id="PTHR44998">
    <property type="match status" value="1"/>
</dbReference>
<dbReference type="InterPro" id="IPR019734">
    <property type="entry name" value="TPR_rpt"/>
</dbReference>
<dbReference type="SUPFAM" id="SSF48452">
    <property type="entry name" value="TPR-like"/>
    <property type="match status" value="1"/>
</dbReference>
<feature type="repeat" description="TPR" evidence="1">
    <location>
        <begin position="117"/>
        <end position="150"/>
    </location>
</feature>
<dbReference type="RefSeq" id="WP_129608916.1">
    <property type="nucleotide sequence ID" value="NZ_UWOC01000137.1"/>
</dbReference>
<dbReference type="Pfam" id="PF13432">
    <property type="entry name" value="TPR_16"/>
    <property type="match status" value="1"/>
</dbReference>
<feature type="domain" description="Methyltransferase type 12" evidence="2">
    <location>
        <begin position="287"/>
        <end position="377"/>
    </location>
</feature>
<dbReference type="PANTHER" id="PTHR44998:SF1">
    <property type="entry name" value="UDP-N-ACETYLGLUCOSAMINE--PEPTIDE N-ACETYLGLUCOSAMINYLTRANSFERASE 110 KDA SUBUNIT"/>
    <property type="match status" value="1"/>
</dbReference>